<accession>A0A1I1XFJ5</accession>
<evidence type="ECO:0000256" key="6">
    <source>
        <dbReference type="ARBA" id="ARBA00012331"/>
    </source>
</evidence>
<dbReference type="RefSeq" id="WP_091184422.1">
    <property type="nucleotide sequence ID" value="NZ_FOMT01000002.1"/>
</dbReference>
<evidence type="ECO:0000256" key="8">
    <source>
        <dbReference type="ARBA" id="ARBA00022679"/>
    </source>
</evidence>
<evidence type="ECO:0000313" key="11">
    <source>
        <dbReference type="EMBL" id="SFE05418.1"/>
    </source>
</evidence>
<keyword evidence="8" id="KW-0808">Transferase</keyword>
<proteinExistence type="inferred from homology"/>
<dbReference type="GO" id="GO:0016765">
    <property type="term" value="F:transferase activity, transferring alkyl or aryl (other than methyl) groups"/>
    <property type="evidence" value="ECO:0007669"/>
    <property type="project" value="UniProtKB-ARBA"/>
</dbReference>
<dbReference type="InterPro" id="IPR001926">
    <property type="entry name" value="TrpB-like_PALP"/>
</dbReference>
<dbReference type="InterPro" id="IPR050214">
    <property type="entry name" value="Cys_Synth/Cystath_Beta-Synth"/>
</dbReference>
<dbReference type="Proteomes" id="UP000198855">
    <property type="component" value="Unassembled WGS sequence"/>
</dbReference>
<dbReference type="OrthoDB" id="9808024at2"/>
<name>A0A1I1XFJ5_9BACL</name>
<dbReference type="InterPro" id="IPR036052">
    <property type="entry name" value="TrpB-like_PALP_sf"/>
</dbReference>
<evidence type="ECO:0000256" key="2">
    <source>
        <dbReference type="ARBA" id="ARBA00004056"/>
    </source>
</evidence>
<dbReference type="EMBL" id="FOMT01000002">
    <property type="protein sequence ID" value="SFE05418.1"/>
    <property type="molecule type" value="Genomic_DNA"/>
</dbReference>
<dbReference type="InterPro" id="IPR023927">
    <property type="entry name" value="SbnA"/>
</dbReference>
<evidence type="ECO:0000256" key="1">
    <source>
        <dbReference type="ARBA" id="ARBA00001933"/>
    </source>
</evidence>
<keyword evidence="9" id="KW-0663">Pyridoxal phosphate</keyword>
<dbReference type="SUPFAM" id="SSF53686">
    <property type="entry name" value="Tryptophan synthase beta subunit-like PLP-dependent enzymes"/>
    <property type="match status" value="1"/>
</dbReference>
<comment type="pathway">
    <text evidence="3">Siderophore biosynthesis.</text>
</comment>
<dbReference type="PROSITE" id="PS00901">
    <property type="entry name" value="CYS_SYNTHASE"/>
    <property type="match status" value="1"/>
</dbReference>
<comment type="cofactor">
    <cofactor evidence="1">
        <name>pyridoxal 5'-phosphate</name>
        <dbReference type="ChEBI" id="CHEBI:597326"/>
    </cofactor>
</comment>
<evidence type="ECO:0000256" key="3">
    <source>
        <dbReference type="ARBA" id="ARBA00004924"/>
    </source>
</evidence>
<dbReference type="Gene3D" id="3.40.50.1100">
    <property type="match status" value="2"/>
</dbReference>
<reference evidence="12" key="1">
    <citation type="submission" date="2016-10" db="EMBL/GenBank/DDBJ databases">
        <authorList>
            <person name="Varghese N."/>
            <person name="Submissions S."/>
        </authorList>
    </citation>
    <scope>NUCLEOTIDE SEQUENCE [LARGE SCALE GENOMIC DNA]</scope>
    <source>
        <strain evidence="12">CGMCC 1.10784</strain>
    </source>
</reference>
<comment type="function">
    <text evidence="2">Catalyzes the synthesis of N-((2S)-2-amino-2-carboxyethyl)-L-glutamate (ACEGA) from O-phospho-L-serine and L-glutamate. Involved in the biosynthesis of L-2,3-diaminopropionic acid (L-Dap), a precursor of staphyloferrin B and antibiotics.</text>
</comment>
<evidence type="ECO:0000256" key="4">
    <source>
        <dbReference type="ARBA" id="ARBA00008519"/>
    </source>
</evidence>
<dbReference type="InterPro" id="IPR001216">
    <property type="entry name" value="P-phosphate_BS"/>
</dbReference>
<feature type="domain" description="Tryptophan synthase beta chain-like PALP" evidence="10">
    <location>
        <begin position="10"/>
        <end position="298"/>
    </location>
</feature>
<keyword evidence="12" id="KW-1185">Reference proteome</keyword>
<dbReference type="GO" id="GO:0006535">
    <property type="term" value="P:cysteine biosynthetic process from serine"/>
    <property type="evidence" value="ECO:0007669"/>
    <property type="project" value="InterPro"/>
</dbReference>
<evidence type="ECO:0000313" key="12">
    <source>
        <dbReference type="Proteomes" id="UP000198855"/>
    </source>
</evidence>
<evidence type="ECO:0000256" key="9">
    <source>
        <dbReference type="ARBA" id="ARBA00022898"/>
    </source>
</evidence>
<dbReference type="EC" id="2.5.1.140" evidence="6"/>
<protein>
    <recommendedName>
        <fullName evidence="7">N-(2-amino-2-carboxyethyl)-L-glutamate synthase</fullName>
        <ecNumber evidence="6">2.5.1.140</ecNumber>
    </recommendedName>
</protein>
<comment type="similarity">
    <text evidence="4">Belongs to the cysteine synthase/cystathionine beta-synthase family. SbnA subfamily.</text>
</comment>
<dbReference type="Pfam" id="PF00291">
    <property type="entry name" value="PALP"/>
    <property type="match status" value="1"/>
</dbReference>
<evidence type="ECO:0000256" key="5">
    <source>
        <dbReference type="ARBA" id="ARBA00011738"/>
    </source>
</evidence>
<evidence type="ECO:0000259" key="10">
    <source>
        <dbReference type="Pfam" id="PF00291"/>
    </source>
</evidence>
<dbReference type="CDD" id="cd01561">
    <property type="entry name" value="CBS_like"/>
    <property type="match status" value="1"/>
</dbReference>
<comment type="subunit">
    <text evidence="5">Homodimer.</text>
</comment>
<dbReference type="STRING" id="1045775.SAMN05216378_2129"/>
<dbReference type="PANTHER" id="PTHR10314">
    <property type="entry name" value="CYSTATHIONINE BETA-SYNTHASE"/>
    <property type="match status" value="1"/>
</dbReference>
<dbReference type="NCBIfam" id="TIGR03945">
    <property type="entry name" value="PLP_SbnA_fam"/>
    <property type="match status" value="1"/>
</dbReference>
<sequence>MSLYDNVASMIGNTPMVKLGRLFEHAGFDVYAKLEMHNPGGSVKDRPAKAMLQAALEEGRIKPGSVIVESSSGNLAVGLAQLCNTMGFTFICVVDPKTTEANLRVLRAYGARIDLVEKPDPETGEFVPARLARVRRWLKRLPDAFWPNQYGNKNNALSHQQTTMAEIAADLPGLDYLFCGVSTCGTIRGCVDYIQSNGLRTKVIAVDAEGSIIFGGEKGKVTRMLPGLGAGIKPGLCPDEGIHEVVRVNDRDCIAGCRKLVRMESILAGGSSGGVIAAVEKFSPFIEPGSTCAVLLPDRGERYLNTVYDDVWVSRLFGNSFAASLHKQGGVIKR</sequence>
<organism evidence="11 12">
    <name type="scientific">Paenibacillus catalpae</name>
    <dbReference type="NCBI Taxonomy" id="1045775"/>
    <lineage>
        <taxon>Bacteria</taxon>
        <taxon>Bacillati</taxon>
        <taxon>Bacillota</taxon>
        <taxon>Bacilli</taxon>
        <taxon>Bacillales</taxon>
        <taxon>Paenibacillaceae</taxon>
        <taxon>Paenibacillus</taxon>
    </lineage>
</organism>
<gene>
    <name evidence="11" type="ORF">SAMN05216378_2129</name>
</gene>
<dbReference type="AlphaFoldDB" id="A0A1I1XFJ5"/>
<evidence type="ECO:0000256" key="7">
    <source>
        <dbReference type="ARBA" id="ARBA00016985"/>
    </source>
</evidence>